<sequence length="404" mass="42854">MGTTSARITGIACAVLFTCAALLPVHAQQEDGLKLGVLNDLSGAFADLGGKGSIIAAQMAIDDFGGSVLGKPITLVSADSQNKPDIASGIARRWFDVDKVDAILDPVPSSVALGLQELVRERKKMMIIASSGLADLTGKHCSGTTFQWAYDTSVLAKGTAATVAKSGLKNWYFLTADVAFGHSLANESKAVVTANGGKIVGEARHPYLTSDFSSFLLQAQAAQADVIALANSGTDTTNSIKQAIEFGVTSGKARLVAMLAFVTDIKSLGLERSQGLLLTESFYWDLTDETRAWSKRFAERSGGAMPSMAHAAIYSGTTHYLKAIAAAATKDAEVVAEKMRATPINDFMIQNGQARKDGRIVHDFYLFEVKAPAESKGPWDLYKLVRRIPAAEVTPPEGSTGCKL</sequence>
<dbReference type="PANTHER" id="PTHR30483">
    <property type="entry name" value="LEUCINE-SPECIFIC-BINDING PROTEIN"/>
    <property type="match status" value="1"/>
</dbReference>
<evidence type="ECO:0000256" key="4">
    <source>
        <dbReference type="SAM" id="SignalP"/>
    </source>
</evidence>
<protein>
    <submittedName>
        <fullName evidence="6">Branched-chain amino acid transport system substrate-binding protein</fullName>
    </submittedName>
</protein>
<reference evidence="6 7" key="1">
    <citation type="submission" date="2019-03" db="EMBL/GenBank/DDBJ databases">
        <title>Genomic Encyclopedia of Type Strains, Phase IV (KMG-IV): sequencing the most valuable type-strain genomes for metagenomic binning, comparative biology and taxonomic classification.</title>
        <authorList>
            <person name="Goeker M."/>
        </authorList>
    </citation>
    <scope>NUCLEOTIDE SEQUENCE [LARGE SCALE GENOMIC DNA]</scope>
    <source>
        <strain evidence="6 7">DSM 25903</strain>
    </source>
</reference>
<dbReference type="PANTHER" id="PTHR30483:SF6">
    <property type="entry name" value="PERIPLASMIC BINDING PROTEIN OF ABC TRANSPORTER FOR NATURAL AMINO ACIDS"/>
    <property type="match status" value="1"/>
</dbReference>
<evidence type="ECO:0000256" key="3">
    <source>
        <dbReference type="ARBA" id="ARBA00022970"/>
    </source>
</evidence>
<dbReference type="InterPro" id="IPR028081">
    <property type="entry name" value="Leu-bd"/>
</dbReference>
<evidence type="ECO:0000313" key="7">
    <source>
        <dbReference type="Proteomes" id="UP000295122"/>
    </source>
</evidence>
<dbReference type="InterPro" id="IPR028082">
    <property type="entry name" value="Peripla_BP_I"/>
</dbReference>
<comment type="caution">
    <text evidence="6">The sequence shown here is derived from an EMBL/GenBank/DDBJ whole genome shotgun (WGS) entry which is preliminary data.</text>
</comment>
<gene>
    <name evidence="6" type="ORF">EV668_0718</name>
</gene>
<keyword evidence="3" id="KW-0813">Transport</keyword>
<organism evidence="6 7">
    <name type="scientific">Enterovirga rhinocerotis</name>
    <dbReference type="NCBI Taxonomy" id="1339210"/>
    <lineage>
        <taxon>Bacteria</taxon>
        <taxon>Pseudomonadati</taxon>
        <taxon>Pseudomonadota</taxon>
        <taxon>Alphaproteobacteria</taxon>
        <taxon>Hyphomicrobiales</taxon>
        <taxon>Methylobacteriaceae</taxon>
        <taxon>Enterovirga</taxon>
    </lineage>
</organism>
<name>A0A4R7C981_9HYPH</name>
<dbReference type="GO" id="GO:0006865">
    <property type="term" value="P:amino acid transport"/>
    <property type="evidence" value="ECO:0007669"/>
    <property type="project" value="UniProtKB-KW"/>
</dbReference>
<comment type="similarity">
    <text evidence="1">Belongs to the leucine-binding protein family.</text>
</comment>
<evidence type="ECO:0000259" key="5">
    <source>
        <dbReference type="Pfam" id="PF13458"/>
    </source>
</evidence>
<keyword evidence="7" id="KW-1185">Reference proteome</keyword>
<feature type="domain" description="Leucine-binding protein" evidence="5">
    <location>
        <begin position="33"/>
        <end position="370"/>
    </location>
</feature>
<dbReference type="CDD" id="cd06327">
    <property type="entry name" value="PBP1_SBP-like"/>
    <property type="match status" value="1"/>
</dbReference>
<keyword evidence="2 4" id="KW-0732">Signal</keyword>
<dbReference type="InterPro" id="IPR051010">
    <property type="entry name" value="BCAA_transport"/>
</dbReference>
<dbReference type="Proteomes" id="UP000295122">
    <property type="component" value="Unassembled WGS sequence"/>
</dbReference>
<dbReference type="EMBL" id="SNZR01000011">
    <property type="protein sequence ID" value="TDR93456.1"/>
    <property type="molecule type" value="Genomic_DNA"/>
</dbReference>
<dbReference type="AlphaFoldDB" id="A0A4R7C981"/>
<feature type="signal peptide" evidence="4">
    <location>
        <begin position="1"/>
        <end position="27"/>
    </location>
</feature>
<accession>A0A4R7C981</accession>
<dbReference type="SUPFAM" id="SSF53822">
    <property type="entry name" value="Periplasmic binding protein-like I"/>
    <property type="match status" value="1"/>
</dbReference>
<evidence type="ECO:0000313" key="6">
    <source>
        <dbReference type="EMBL" id="TDR93456.1"/>
    </source>
</evidence>
<dbReference type="Gene3D" id="3.40.50.2300">
    <property type="match status" value="2"/>
</dbReference>
<feature type="chain" id="PRO_5020588605" evidence="4">
    <location>
        <begin position="28"/>
        <end position="404"/>
    </location>
</feature>
<dbReference type="Pfam" id="PF13458">
    <property type="entry name" value="Peripla_BP_6"/>
    <property type="match status" value="1"/>
</dbReference>
<evidence type="ECO:0000256" key="2">
    <source>
        <dbReference type="ARBA" id="ARBA00022729"/>
    </source>
</evidence>
<proteinExistence type="inferred from homology"/>
<keyword evidence="3" id="KW-0029">Amino-acid transport</keyword>
<evidence type="ECO:0000256" key="1">
    <source>
        <dbReference type="ARBA" id="ARBA00010062"/>
    </source>
</evidence>
<dbReference type="OrthoDB" id="5794591at2"/>